<evidence type="ECO:0000256" key="1">
    <source>
        <dbReference type="SAM" id="Coils"/>
    </source>
</evidence>
<dbReference type="InterPro" id="IPR018490">
    <property type="entry name" value="cNMP-bd_dom_sf"/>
</dbReference>
<dbReference type="InterPro" id="IPR014710">
    <property type="entry name" value="RmlC-like_jellyroll"/>
</dbReference>
<dbReference type="AlphaFoldDB" id="A0A8C1PSI2"/>
<reference evidence="4" key="1">
    <citation type="submission" date="2025-08" db="UniProtKB">
        <authorList>
            <consortium name="Ensembl"/>
        </authorList>
    </citation>
    <scope>IDENTIFICATION</scope>
</reference>
<protein>
    <recommendedName>
        <fullName evidence="3">Cyclic nucleotide-binding domain-containing protein</fullName>
    </recommendedName>
</protein>
<dbReference type="FunFam" id="1.20.5.170:FF:000046">
    <property type="entry name" value="cGMP-dependent protein kinase 1"/>
    <property type="match status" value="1"/>
</dbReference>
<evidence type="ECO:0000256" key="2">
    <source>
        <dbReference type="SAM" id="MobiDB-lite"/>
    </source>
</evidence>
<proteinExistence type="predicted"/>
<feature type="region of interest" description="Disordered" evidence="2">
    <location>
        <begin position="227"/>
        <end position="255"/>
    </location>
</feature>
<dbReference type="InterPro" id="IPR000595">
    <property type="entry name" value="cNMP-bd_dom"/>
</dbReference>
<keyword evidence="1" id="KW-0175">Coiled coil</keyword>
<feature type="compositionally biased region" description="Basic residues" evidence="2">
    <location>
        <begin position="230"/>
        <end position="243"/>
    </location>
</feature>
<accession>A0A8C1PSI2</accession>
<evidence type="ECO:0000313" key="5">
    <source>
        <dbReference type="Proteomes" id="UP000694427"/>
    </source>
</evidence>
<name>A0A8C1PSI2_CYPCA</name>
<dbReference type="Ensembl" id="ENSCCRT00010121935.1">
    <property type="protein sequence ID" value="ENSCCRP00010109585.1"/>
    <property type="gene ID" value="ENSCCRG00010048325.1"/>
</dbReference>
<dbReference type="Gene3D" id="1.20.5.170">
    <property type="match status" value="1"/>
</dbReference>
<evidence type="ECO:0000259" key="3">
    <source>
        <dbReference type="PROSITE" id="PS50042"/>
    </source>
</evidence>
<dbReference type="InterPro" id="IPR031831">
    <property type="entry name" value="PKcGMP_CC"/>
</dbReference>
<keyword evidence="5" id="KW-1185">Reference proteome</keyword>
<dbReference type="CDD" id="cd12086">
    <property type="entry name" value="DD_cGKI-beta"/>
    <property type="match status" value="1"/>
</dbReference>
<feature type="domain" description="Cyclic nucleotide-binding" evidence="3">
    <location>
        <begin position="116"/>
        <end position="157"/>
    </location>
</feature>
<sequence>MGTLRDLQYALQEKIEELRQRDALIDELELELDQKDELIQKLQNELDKYRSVIRPATQQVHKQSVLQEQQRTKRQAISAEPTAFDIQDLNHVTLPFYPKSPQSKELIKEAILDNDFMKNLELSQIQEIVDCMYPVEYDKDSCIIKEGDVGSLVYVMEGRSCQSILAVYFTVFYTNQLKTPFGSLGYTIMGKTADLTVVQKTIIDTLHKEGKPQTLIAKEAGCSQSAVSKHVNRKLSGRKKYGRKGAQPTEKTAAL</sequence>
<feature type="coiled-coil region" evidence="1">
    <location>
        <begin position="11"/>
        <end position="59"/>
    </location>
</feature>
<dbReference type="SUPFAM" id="SSF51206">
    <property type="entry name" value="cAMP-binding domain-like"/>
    <property type="match status" value="1"/>
</dbReference>
<reference evidence="4" key="2">
    <citation type="submission" date="2025-09" db="UniProtKB">
        <authorList>
            <consortium name="Ensembl"/>
        </authorList>
    </citation>
    <scope>IDENTIFICATION</scope>
</reference>
<evidence type="ECO:0000313" key="4">
    <source>
        <dbReference type="Ensembl" id="ENSCCRP00010109585.1"/>
    </source>
</evidence>
<dbReference type="Proteomes" id="UP000694427">
    <property type="component" value="Unplaced"/>
</dbReference>
<organism evidence="4 5">
    <name type="scientific">Cyprinus carpio</name>
    <name type="common">Common carp</name>
    <dbReference type="NCBI Taxonomy" id="7962"/>
    <lineage>
        <taxon>Eukaryota</taxon>
        <taxon>Metazoa</taxon>
        <taxon>Chordata</taxon>
        <taxon>Craniata</taxon>
        <taxon>Vertebrata</taxon>
        <taxon>Euteleostomi</taxon>
        <taxon>Actinopterygii</taxon>
        <taxon>Neopterygii</taxon>
        <taxon>Teleostei</taxon>
        <taxon>Ostariophysi</taxon>
        <taxon>Cypriniformes</taxon>
        <taxon>Cyprinidae</taxon>
        <taxon>Cyprininae</taxon>
        <taxon>Cyprinus</taxon>
    </lineage>
</organism>
<dbReference type="Pfam" id="PF16808">
    <property type="entry name" value="PKcGMP_CC"/>
    <property type="match status" value="1"/>
</dbReference>
<dbReference type="PROSITE" id="PS50042">
    <property type="entry name" value="CNMP_BINDING_3"/>
    <property type="match status" value="1"/>
</dbReference>
<dbReference type="Gene3D" id="2.60.120.10">
    <property type="entry name" value="Jelly Rolls"/>
    <property type="match status" value="1"/>
</dbReference>